<gene>
    <name evidence="1" type="ORF">HU200_060554</name>
</gene>
<sequence length="114" mass="12399">MLEGCCQAHVEVTASSRMTLGCRIVVAWLLAADHGVWCCLAMISAVWDSVGMTALAATTTWDDLACSGSRQGAQHGWVFSVRYYVEGWHKRVSLIFWLGGSGFVRGQSIKVMSA</sequence>
<protein>
    <submittedName>
        <fullName evidence="1">Uncharacterized protein</fullName>
    </submittedName>
</protein>
<comment type="caution">
    <text evidence="1">The sequence shown here is derived from an EMBL/GenBank/DDBJ whole genome shotgun (WGS) entry which is preliminary data.</text>
</comment>
<evidence type="ECO:0000313" key="1">
    <source>
        <dbReference type="EMBL" id="KAF8656687.1"/>
    </source>
</evidence>
<dbReference type="Proteomes" id="UP000636709">
    <property type="component" value="Unassembled WGS sequence"/>
</dbReference>
<dbReference type="EMBL" id="JACEFO010002538">
    <property type="protein sequence ID" value="KAF8656687.1"/>
    <property type="molecule type" value="Genomic_DNA"/>
</dbReference>
<reference evidence="1" key="1">
    <citation type="submission" date="2020-07" db="EMBL/GenBank/DDBJ databases">
        <title>Genome sequence and genetic diversity analysis of an under-domesticated orphan crop, white fonio (Digitaria exilis).</title>
        <authorList>
            <person name="Bennetzen J.L."/>
            <person name="Chen S."/>
            <person name="Ma X."/>
            <person name="Wang X."/>
            <person name="Yssel A.E.J."/>
            <person name="Chaluvadi S.R."/>
            <person name="Johnson M."/>
            <person name="Gangashetty P."/>
            <person name="Hamidou F."/>
            <person name="Sanogo M.D."/>
            <person name="Zwaenepoel A."/>
            <person name="Wallace J."/>
            <person name="Van De Peer Y."/>
            <person name="Van Deynze A."/>
        </authorList>
    </citation>
    <scope>NUCLEOTIDE SEQUENCE</scope>
    <source>
        <tissue evidence="1">Leaves</tissue>
    </source>
</reference>
<organism evidence="1 2">
    <name type="scientific">Digitaria exilis</name>
    <dbReference type="NCBI Taxonomy" id="1010633"/>
    <lineage>
        <taxon>Eukaryota</taxon>
        <taxon>Viridiplantae</taxon>
        <taxon>Streptophyta</taxon>
        <taxon>Embryophyta</taxon>
        <taxon>Tracheophyta</taxon>
        <taxon>Spermatophyta</taxon>
        <taxon>Magnoliopsida</taxon>
        <taxon>Liliopsida</taxon>
        <taxon>Poales</taxon>
        <taxon>Poaceae</taxon>
        <taxon>PACMAD clade</taxon>
        <taxon>Panicoideae</taxon>
        <taxon>Panicodae</taxon>
        <taxon>Paniceae</taxon>
        <taxon>Anthephorinae</taxon>
        <taxon>Digitaria</taxon>
    </lineage>
</organism>
<dbReference type="AlphaFoldDB" id="A0A835DYR0"/>
<proteinExistence type="predicted"/>
<accession>A0A835DYR0</accession>
<keyword evidence="2" id="KW-1185">Reference proteome</keyword>
<evidence type="ECO:0000313" key="2">
    <source>
        <dbReference type="Proteomes" id="UP000636709"/>
    </source>
</evidence>
<name>A0A835DYR0_9POAL</name>